<feature type="compositionally biased region" description="Low complexity" evidence="5">
    <location>
        <begin position="1026"/>
        <end position="1036"/>
    </location>
</feature>
<dbReference type="PROSITE" id="PS51892">
    <property type="entry name" value="SUBTILASE"/>
    <property type="match status" value="2"/>
</dbReference>
<feature type="domain" description="Fibronectin type-III" evidence="6">
    <location>
        <begin position="750"/>
        <end position="850"/>
    </location>
</feature>
<dbReference type="InterPro" id="IPR023828">
    <property type="entry name" value="Peptidase_S8_Ser-AS"/>
</dbReference>
<dbReference type="GO" id="GO:0006508">
    <property type="term" value="P:proteolysis"/>
    <property type="evidence" value="ECO:0007669"/>
    <property type="project" value="UniProtKB-KW"/>
</dbReference>
<dbReference type="Pfam" id="PF00041">
    <property type="entry name" value="fn3"/>
    <property type="match status" value="6"/>
</dbReference>
<evidence type="ECO:0000256" key="3">
    <source>
        <dbReference type="ARBA" id="ARBA00022801"/>
    </source>
</evidence>
<feature type="domain" description="Fibronectin type-III" evidence="6">
    <location>
        <begin position="654"/>
        <end position="749"/>
    </location>
</feature>
<dbReference type="InterPro" id="IPR023827">
    <property type="entry name" value="Peptidase_S8_Asp-AS"/>
</dbReference>
<feature type="region of interest" description="Disordered" evidence="5">
    <location>
        <begin position="1026"/>
        <end position="1052"/>
    </location>
</feature>
<dbReference type="PROSITE" id="PS00136">
    <property type="entry name" value="SUBTILASE_ASP"/>
    <property type="match status" value="2"/>
</dbReference>
<feature type="domain" description="Fibronectin type-III" evidence="6">
    <location>
        <begin position="946"/>
        <end position="1043"/>
    </location>
</feature>
<dbReference type="InterPro" id="IPR022398">
    <property type="entry name" value="Peptidase_S8_His-AS"/>
</dbReference>
<evidence type="ECO:0000256" key="5">
    <source>
        <dbReference type="SAM" id="MobiDB-lite"/>
    </source>
</evidence>
<dbReference type="InterPro" id="IPR000209">
    <property type="entry name" value="Peptidase_S8/S53_dom"/>
</dbReference>
<evidence type="ECO:0000256" key="1">
    <source>
        <dbReference type="ARBA" id="ARBA00011073"/>
    </source>
</evidence>
<dbReference type="InterPro" id="IPR037045">
    <property type="entry name" value="S8pro/Inhibitor_I9_sf"/>
</dbReference>
<keyword evidence="4" id="KW-0720">Serine protease</keyword>
<dbReference type="PROSITE" id="PS50853">
    <property type="entry name" value="FN3"/>
    <property type="match status" value="7"/>
</dbReference>
<dbReference type="PROSITE" id="PS00137">
    <property type="entry name" value="SUBTILASE_HIS"/>
    <property type="match status" value="2"/>
</dbReference>
<dbReference type="SUPFAM" id="SSF54897">
    <property type="entry name" value="Protease propeptides/inhibitors"/>
    <property type="match status" value="1"/>
</dbReference>
<accession>A0A6J6HSF2</accession>
<name>A0A6J6HSF2_9ZZZZ</name>
<dbReference type="PRINTS" id="PR00014">
    <property type="entry name" value="FNTYPEIII"/>
</dbReference>
<dbReference type="PANTHER" id="PTHR43806">
    <property type="entry name" value="PEPTIDASE S8"/>
    <property type="match status" value="1"/>
</dbReference>
<dbReference type="Pfam" id="PF00082">
    <property type="entry name" value="Peptidase_S8"/>
    <property type="match status" value="2"/>
</dbReference>
<evidence type="ECO:0000313" key="7">
    <source>
        <dbReference type="EMBL" id="CAB4614375.1"/>
    </source>
</evidence>
<dbReference type="FunFam" id="3.40.50.200:FF:000014">
    <property type="entry name" value="Proteinase K"/>
    <property type="match status" value="2"/>
</dbReference>
<organism evidence="7">
    <name type="scientific">freshwater metagenome</name>
    <dbReference type="NCBI Taxonomy" id="449393"/>
    <lineage>
        <taxon>unclassified sequences</taxon>
        <taxon>metagenomes</taxon>
        <taxon>ecological metagenomes</taxon>
    </lineage>
</organism>
<feature type="domain" description="Fibronectin type-III" evidence="6">
    <location>
        <begin position="1044"/>
        <end position="1138"/>
    </location>
</feature>
<dbReference type="CDD" id="cd04077">
    <property type="entry name" value="Peptidases_S8_PCSK9_ProteinaseK_like"/>
    <property type="match status" value="2"/>
</dbReference>
<dbReference type="Gene3D" id="3.40.50.200">
    <property type="entry name" value="Peptidase S8/S53 domain"/>
    <property type="match status" value="2"/>
</dbReference>
<dbReference type="SUPFAM" id="SSF49265">
    <property type="entry name" value="Fibronectin type III"/>
    <property type="match status" value="4"/>
</dbReference>
<feature type="domain" description="Fibronectin type-III" evidence="6">
    <location>
        <begin position="851"/>
        <end position="944"/>
    </location>
</feature>
<dbReference type="CDD" id="cd00063">
    <property type="entry name" value="FN3"/>
    <property type="match status" value="7"/>
</dbReference>
<dbReference type="GO" id="GO:0005615">
    <property type="term" value="C:extracellular space"/>
    <property type="evidence" value="ECO:0007669"/>
    <property type="project" value="TreeGrafter"/>
</dbReference>
<sequence length="1540" mass="155552">MRFSLWSRSFVAGALVLSGSVVLPNAALAASSADYVIVNRDGTVEVQNLTSSELDAVSSDPSVRIVARDREISVSDSGSAIVTGLTVPEGAKSGDVIPGRYIVRFASDASVGIAASSLSVGVRAFFTSAIDGFVADLSADDLADLRNNPNVIGIEPDTVVSVDTSMTSPQSNATWGLDRIDQRGLPFNGQYNFTSTGRGVTAYVVDTGILATHNEFNGRVLPGFTSIVDGKGTTDCHGHGTHVAGTIAGTTYGVAKDASLVPVRILACTGSGSTSGVIAGIDWMVNHHTAGVPAVANMSIGGVLSTSLNSAVDRAVADGISVVVAAGNSNANACSYSPASAVSAITVAASNLMDSKASFSNWGTCVDLFAPGQSITSAGISTPTAITSMSGTSMASPHVAGAVALYLEQNPASTPVATASAVNNAATRGVIANAGTGTPNRLLYSASFEAAPNSVPSSPTSLAGTGYDQSVRLAWTAPSFNGGTAITDYVIEYAAAANSSVINWTVVSRAASTSTTALVSGLTNGTSYQFRVSAVNSVGRGSASNVITVAPVFAGVPSAPRSLTAVASRYQVTLSWLAPLTNGGFSVTDYAIEASTDSGTTWVRMRDLVTTATYATLTGLTGNTLHQFRVKALNPIGLSEASNIAEATPTANSAPSTVRNIVATATLMGATVSWVAPLDNGGATITEYVVDYTVDGTNYVGAKRLSSGYRSTSFSGLVGGTAHTIRVRAMNSVGTSVDATTVVTPIAPSVPSAPINVRVNVGYNAASVYWSSPISNGGSIVNGYYVEYSADNGATWTRSALLSASSRSIALTGLIGGTAHQFRVYATNSVGVGAASTAVTATPIRITGPSAPTTLSGFISGTSAYMSWGTPLASGGAAITGYQVWRSIDSGATWALAASTTNLQRSVRIDGLLPGVSNSFRVVALNSVASGSFSNVITLTVVGAGLPTPPSSVSATANYTTVNVTWAGARTTSTAITDYIVEYSTNAGVSWSVYADGVSVATTATLVNMTPNVLMYVRIRSVNSYGPSSPSGSAYVTPRSQPTAPDAPVSVSAVAGDSRASVRWTTPANNGGAVISSYTATSSPAGGSCSVTVVSNTSLSCVVSNLTNGTEYTFTVTATNSVGTSPASVASNAVTPIAVTLPIATARSWGLDRADQRALPLDGQIARAGTGNGVNAYIIDTGVYSSNTEFAGRVGSGYTAVNDGRGTVDCHGHGTHVAGTVAGTTFGFANQATIIPIRVLDCYGSGSTSGVLAGINWMINHHVAGQPAVANLSLGGTYDYATNDAIERAVADGITVVVAAGNESTDACSKSPASAPSAITVAATTSDDSRAYYSNIGACVDIFAPGSSIISAGISSSTATAQMSGTSMASPHVAGVVAIMLGNATNLTPAQVATRLSADATIGTVGGLNSSTTNTFLYQAPSGGAAALEWDGDPSGDPSAPDAVDGSSANFDFLDAPLAAIKLKSVAKVGKKYRVVVSAPKKSVVKIYRNGKLVAQGAKTVFLVPGATAKATSFHAVTTIGGAQVVSNSVVFTLRTSSRR</sequence>
<dbReference type="PRINTS" id="PR00723">
    <property type="entry name" value="SUBTILISIN"/>
</dbReference>
<dbReference type="PROSITE" id="PS00138">
    <property type="entry name" value="SUBTILASE_SER"/>
    <property type="match status" value="2"/>
</dbReference>
<dbReference type="GO" id="GO:0004252">
    <property type="term" value="F:serine-type endopeptidase activity"/>
    <property type="evidence" value="ECO:0007669"/>
    <property type="project" value="InterPro"/>
</dbReference>
<comment type="similarity">
    <text evidence="1">Belongs to the peptidase S8 family.</text>
</comment>
<dbReference type="InterPro" id="IPR034193">
    <property type="entry name" value="PCSK9_ProteinaseK-like"/>
</dbReference>
<dbReference type="EMBL" id="CAEZUX010000055">
    <property type="protein sequence ID" value="CAB4614375.1"/>
    <property type="molecule type" value="Genomic_DNA"/>
</dbReference>
<dbReference type="InterPro" id="IPR015500">
    <property type="entry name" value="Peptidase_S8_subtilisin-rel"/>
</dbReference>
<dbReference type="InterPro" id="IPR036852">
    <property type="entry name" value="Peptidase_S8/S53_dom_sf"/>
</dbReference>
<dbReference type="Gene3D" id="3.30.70.80">
    <property type="entry name" value="Peptidase S8 propeptide/proteinase inhibitor I9"/>
    <property type="match status" value="1"/>
</dbReference>
<feature type="domain" description="Fibronectin type-III" evidence="6">
    <location>
        <begin position="556"/>
        <end position="653"/>
    </location>
</feature>
<protein>
    <submittedName>
        <fullName evidence="7">Unannotated protein</fullName>
    </submittedName>
</protein>
<gene>
    <name evidence="7" type="ORF">UFOPK1874_00627</name>
</gene>
<feature type="domain" description="Fibronectin type-III" evidence="6">
    <location>
        <begin position="455"/>
        <end position="555"/>
    </location>
</feature>
<dbReference type="InterPro" id="IPR050131">
    <property type="entry name" value="Peptidase_S8_subtilisin-like"/>
</dbReference>
<dbReference type="SMART" id="SM00060">
    <property type="entry name" value="FN3"/>
    <property type="match status" value="7"/>
</dbReference>
<dbReference type="InterPro" id="IPR036116">
    <property type="entry name" value="FN3_sf"/>
</dbReference>
<keyword evidence="3" id="KW-0378">Hydrolase</keyword>
<dbReference type="Gene3D" id="2.60.40.10">
    <property type="entry name" value="Immunoglobulins"/>
    <property type="match status" value="7"/>
</dbReference>
<reference evidence="7" key="1">
    <citation type="submission" date="2020-05" db="EMBL/GenBank/DDBJ databases">
        <authorList>
            <person name="Chiriac C."/>
            <person name="Salcher M."/>
            <person name="Ghai R."/>
            <person name="Kavagutti S V."/>
        </authorList>
    </citation>
    <scope>NUCLEOTIDE SEQUENCE</scope>
</reference>
<dbReference type="SUPFAM" id="SSF52743">
    <property type="entry name" value="Subtilisin-like"/>
    <property type="match status" value="2"/>
</dbReference>
<evidence type="ECO:0000256" key="2">
    <source>
        <dbReference type="ARBA" id="ARBA00022670"/>
    </source>
</evidence>
<evidence type="ECO:0000256" key="4">
    <source>
        <dbReference type="ARBA" id="ARBA00022825"/>
    </source>
</evidence>
<dbReference type="InterPro" id="IPR003961">
    <property type="entry name" value="FN3_dom"/>
</dbReference>
<proteinExistence type="inferred from homology"/>
<keyword evidence="2" id="KW-0645">Protease</keyword>
<dbReference type="PANTHER" id="PTHR43806:SF58">
    <property type="entry name" value="ALKALINE PROTEASE 1-RELATED"/>
    <property type="match status" value="1"/>
</dbReference>
<dbReference type="InterPro" id="IPR013783">
    <property type="entry name" value="Ig-like_fold"/>
</dbReference>
<evidence type="ECO:0000259" key="6">
    <source>
        <dbReference type="PROSITE" id="PS50853"/>
    </source>
</evidence>